<dbReference type="AlphaFoldDB" id="A0AA38IAS6"/>
<reference evidence="2" key="1">
    <citation type="journal article" date="2023" name="G3 (Bethesda)">
        <title>Whole genome assemblies of Zophobas morio and Tenebrio molitor.</title>
        <authorList>
            <person name="Kaur S."/>
            <person name="Stinson S.A."/>
            <person name="diCenzo G.C."/>
        </authorList>
    </citation>
    <scope>NUCLEOTIDE SEQUENCE</scope>
    <source>
        <strain evidence="2">QUZm001</strain>
    </source>
</reference>
<dbReference type="GO" id="GO:0005549">
    <property type="term" value="F:odorant binding"/>
    <property type="evidence" value="ECO:0007669"/>
    <property type="project" value="InterPro"/>
</dbReference>
<dbReference type="Proteomes" id="UP001168821">
    <property type="component" value="Unassembled WGS sequence"/>
</dbReference>
<keyword evidence="3" id="KW-1185">Reference proteome</keyword>
<feature type="chain" id="PRO_5041465011" evidence="1">
    <location>
        <begin position="24"/>
        <end position="160"/>
    </location>
</feature>
<feature type="signal peptide" evidence="1">
    <location>
        <begin position="1"/>
        <end position="23"/>
    </location>
</feature>
<name>A0AA38IAS6_9CUCU</name>
<dbReference type="CDD" id="cd23992">
    <property type="entry name" value="PBP_GOBP"/>
    <property type="match status" value="1"/>
</dbReference>
<dbReference type="Gene3D" id="1.10.238.20">
    <property type="entry name" value="Pheromone/general odorant binding protein domain"/>
    <property type="match status" value="1"/>
</dbReference>
<accession>A0AA38IAS6</accession>
<evidence type="ECO:0000313" key="2">
    <source>
        <dbReference type="EMBL" id="KAJ3652577.1"/>
    </source>
</evidence>
<gene>
    <name evidence="2" type="ORF">Zmor_018529</name>
</gene>
<proteinExistence type="predicted"/>
<comment type="caution">
    <text evidence="2">The sequence shown here is derived from an EMBL/GenBank/DDBJ whole genome shotgun (WGS) entry which is preliminary data.</text>
</comment>
<evidence type="ECO:0000256" key="1">
    <source>
        <dbReference type="SAM" id="SignalP"/>
    </source>
</evidence>
<sequence>MYSCFLQHLVLLGTSVLLFHANAEDNTNNNKVSTNFQLFTLSIYFLCQQLKELFENIEGDLAITRDYCLKDNLITINDLKIYEDPERVPESLTCFFKCLYTQTEIIGADGEMDVDALAILPGFDKSRFGEVKRCMERLGKIKTCRDMKKAAKCINLAVAI</sequence>
<protein>
    <submittedName>
        <fullName evidence="2">Uncharacterized protein</fullName>
    </submittedName>
</protein>
<organism evidence="2 3">
    <name type="scientific">Zophobas morio</name>
    <dbReference type="NCBI Taxonomy" id="2755281"/>
    <lineage>
        <taxon>Eukaryota</taxon>
        <taxon>Metazoa</taxon>
        <taxon>Ecdysozoa</taxon>
        <taxon>Arthropoda</taxon>
        <taxon>Hexapoda</taxon>
        <taxon>Insecta</taxon>
        <taxon>Pterygota</taxon>
        <taxon>Neoptera</taxon>
        <taxon>Endopterygota</taxon>
        <taxon>Coleoptera</taxon>
        <taxon>Polyphaga</taxon>
        <taxon>Cucujiformia</taxon>
        <taxon>Tenebrionidae</taxon>
        <taxon>Zophobas</taxon>
    </lineage>
</organism>
<dbReference type="InterPro" id="IPR036728">
    <property type="entry name" value="PBP_GOBP_sf"/>
</dbReference>
<keyword evidence="1" id="KW-0732">Signal</keyword>
<dbReference type="SUPFAM" id="SSF47565">
    <property type="entry name" value="Insect pheromone/odorant-binding proteins"/>
    <property type="match status" value="1"/>
</dbReference>
<evidence type="ECO:0000313" key="3">
    <source>
        <dbReference type="Proteomes" id="UP001168821"/>
    </source>
</evidence>
<dbReference type="EMBL" id="JALNTZ010000005">
    <property type="protein sequence ID" value="KAJ3652577.1"/>
    <property type="molecule type" value="Genomic_DNA"/>
</dbReference>